<accession>A0A6G1JX48</accession>
<reference evidence="1" key="1">
    <citation type="journal article" date="2020" name="Stud. Mycol.">
        <title>101 Dothideomycetes genomes: a test case for predicting lifestyles and emergence of pathogens.</title>
        <authorList>
            <person name="Haridas S."/>
            <person name="Albert R."/>
            <person name="Binder M."/>
            <person name="Bloem J."/>
            <person name="Labutti K."/>
            <person name="Salamov A."/>
            <person name="Andreopoulos B."/>
            <person name="Baker S."/>
            <person name="Barry K."/>
            <person name="Bills G."/>
            <person name="Bluhm B."/>
            <person name="Cannon C."/>
            <person name="Castanera R."/>
            <person name="Culley D."/>
            <person name="Daum C."/>
            <person name="Ezra D."/>
            <person name="Gonzalez J."/>
            <person name="Henrissat B."/>
            <person name="Kuo A."/>
            <person name="Liang C."/>
            <person name="Lipzen A."/>
            <person name="Lutzoni F."/>
            <person name="Magnuson J."/>
            <person name="Mondo S."/>
            <person name="Nolan M."/>
            <person name="Ohm R."/>
            <person name="Pangilinan J."/>
            <person name="Park H.-J."/>
            <person name="Ramirez L."/>
            <person name="Alfaro M."/>
            <person name="Sun H."/>
            <person name="Tritt A."/>
            <person name="Yoshinaga Y."/>
            <person name="Zwiers L.-H."/>
            <person name="Turgeon B."/>
            <person name="Goodwin S."/>
            <person name="Spatafora J."/>
            <person name="Crous P."/>
            <person name="Grigoriev I."/>
        </authorList>
    </citation>
    <scope>NUCLEOTIDE SEQUENCE</scope>
    <source>
        <strain evidence="1">CBS 279.74</strain>
    </source>
</reference>
<keyword evidence="2" id="KW-1185">Reference proteome</keyword>
<sequence>MRHGSLYTSIQFLADRDRHDIKEAVCKPGNDSATLFGFIRCPIYEACSGERIQFVCFKSLRATIPRYKLHMAARNHSIYSSDVSWGRTERSTNDTCNSAGTSTQASEQFARNVVKIWYPFVSRYAVFHCTVARRSTSKGTSPFDSLSIFLSGFPYPVEGVSMSSELNSTNRIYQQARGLNAWQSTEMAFWNLEVVLYTTRSQVLRTQKEFSKVSQRSRMQTSSSDFMYCSSMAITIGNLIAKCMPLSSSQVVPD</sequence>
<dbReference type="Proteomes" id="UP000799428">
    <property type="component" value="Unassembled WGS sequence"/>
</dbReference>
<organism evidence="1 2">
    <name type="scientific">Pleomassaria siparia CBS 279.74</name>
    <dbReference type="NCBI Taxonomy" id="1314801"/>
    <lineage>
        <taxon>Eukaryota</taxon>
        <taxon>Fungi</taxon>
        <taxon>Dikarya</taxon>
        <taxon>Ascomycota</taxon>
        <taxon>Pezizomycotina</taxon>
        <taxon>Dothideomycetes</taxon>
        <taxon>Pleosporomycetidae</taxon>
        <taxon>Pleosporales</taxon>
        <taxon>Pleomassariaceae</taxon>
        <taxon>Pleomassaria</taxon>
    </lineage>
</organism>
<name>A0A6G1JX48_9PLEO</name>
<dbReference type="AlphaFoldDB" id="A0A6G1JX48"/>
<evidence type="ECO:0000313" key="1">
    <source>
        <dbReference type="EMBL" id="KAF2704913.1"/>
    </source>
</evidence>
<gene>
    <name evidence="1" type="ORF">K504DRAFT_102767</name>
</gene>
<evidence type="ECO:0000313" key="2">
    <source>
        <dbReference type="Proteomes" id="UP000799428"/>
    </source>
</evidence>
<dbReference type="EMBL" id="MU005780">
    <property type="protein sequence ID" value="KAF2704913.1"/>
    <property type="molecule type" value="Genomic_DNA"/>
</dbReference>
<proteinExistence type="predicted"/>
<protein>
    <submittedName>
        <fullName evidence="1">Uncharacterized protein</fullName>
    </submittedName>
</protein>